<accession>A0A9D4EYK2</accession>
<feature type="compositionally biased region" description="Polar residues" evidence="1">
    <location>
        <begin position="1"/>
        <end position="10"/>
    </location>
</feature>
<reference evidence="2" key="2">
    <citation type="submission" date="2020-11" db="EMBL/GenBank/DDBJ databases">
        <authorList>
            <person name="McCartney M.A."/>
            <person name="Auch B."/>
            <person name="Kono T."/>
            <person name="Mallez S."/>
            <person name="Becker A."/>
            <person name="Gohl D.M."/>
            <person name="Silverstein K.A.T."/>
            <person name="Koren S."/>
            <person name="Bechman K.B."/>
            <person name="Herman A."/>
            <person name="Abrahante J.E."/>
            <person name="Garbe J."/>
        </authorList>
    </citation>
    <scope>NUCLEOTIDE SEQUENCE</scope>
    <source>
        <strain evidence="2">Duluth1</strain>
        <tissue evidence="2">Whole animal</tissue>
    </source>
</reference>
<protein>
    <submittedName>
        <fullName evidence="2">Uncharacterized protein</fullName>
    </submittedName>
</protein>
<dbReference type="EMBL" id="JAIWYP010000008">
    <property type="protein sequence ID" value="KAH3786345.1"/>
    <property type="molecule type" value="Genomic_DNA"/>
</dbReference>
<keyword evidence="3" id="KW-1185">Reference proteome</keyword>
<gene>
    <name evidence="2" type="ORF">DPMN_164452</name>
</gene>
<reference evidence="2" key="1">
    <citation type="journal article" date="2019" name="bioRxiv">
        <title>The Genome of the Zebra Mussel, Dreissena polymorpha: A Resource for Invasive Species Research.</title>
        <authorList>
            <person name="McCartney M.A."/>
            <person name="Auch B."/>
            <person name="Kono T."/>
            <person name="Mallez S."/>
            <person name="Zhang Y."/>
            <person name="Obille A."/>
            <person name="Becker A."/>
            <person name="Abrahante J.E."/>
            <person name="Garbe J."/>
            <person name="Badalamenti J.P."/>
            <person name="Herman A."/>
            <person name="Mangelson H."/>
            <person name="Liachko I."/>
            <person name="Sullivan S."/>
            <person name="Sone E.D."/>
            <person name="Koren S."/>
            <person name="Silverstein K.A.T."/>
            <person name="Beckman K.B."/>
            <person name="Gohl D.M."/>
        </authorList>
    </citation>
    <scope>NUCLEOTIDE SEQUENCE</scope>
    <source>
        <strain evidence="2">Duluth1</strain>
        <tissue evidence="2">Whole animal</tissue>
    </source>
</reference>
<proteinExistence type="predicted"/>
<evidence type="ECO:0000313" key="3">
    <source>
        <dbReference type="Proteomes" id="UP000828390"/>
    </source>
</evidence>
<name>A0A9D4EYK2_DREPO</name>
<dbReference type="Proteomes" id="UP000828390">
    <property type="component" value="Unassembled WGS sequence"/>
</dbReference>
<dbReference type="AlphaFoldDB" id="A0A9D4EYK2"/>
<evidence type="ECO:0000256" key="1">
    <source>
        <dbReference type="SAM" id="MobiDB-lite"/>
    </source>
</evidence>
<organism evidence="2 3">
    <name type="scientific">Dreissena polymorpha</name>
    <name type="common">Zebra mussel</name>
    <name type="synonym">Mytilus polymorpha</name>
    <dbReference type="NCBI Taxonomy" id="45954"/>
    <lineage>
        <taxon>Eukaryota</taxon>
        <taxon>Metazoa</taxon>
        <taxon>Spiralia</taxon>
        <taxon>Lophotrochozoa</taxon>
        <taxon>Mollusca</taxon>
        <taxon>Bivalvia</taxon>
        <taxon>Autobranchia</taxon>
        <taxon>Heteroconchia</taxon>
        <taxon>Euheterodonta</taxon>
        <taxon>Imparidentia</taxon>
        <taxon>Neoheterodontei</taxon>
        <taxon>Myida</taxon>
        <taxon>Dreissenoidea</taxon>
        <taxon>Dreissenidae</taxon>
        <taxon>Dreissena</taxon>
    </lineage>
</organism>
<sequence length="65" mass="7121">MSSTPETSRVATDEKREASSPLDDDETKKSRIGSNGGESDDIDIDTSQDYVKVTLSDEQLKKLSI</sequence>
<evidence type="ECO:0000313" key="2">
    <source>
        <dbReference type="EMBL" id="KAH3786345.1"/>
    </source>
</evidence>
<comment type="caution">
    <text evidence="2">The sequence shown here is derived from an EMBL/GenBank/DDBJ whole genome shotgun (WGS) entry which is preliminary data.</text>
</comment>
<feature type="region of interest" description="Disordered" evidence="1">
    <location>
        <begin position="1"/>
        <end position="48"/>
    </location>
</feature>